<organism evidence="1 2">
    <name type="scientific">Podila minutissima</name>
    <dbReference type="NCBI Taxonomy" id="64525"/>
    <lineage>
        <taxon>Eukaryota</taxon>
        <taxon>Fungi</taxon>
        <taxon>Fungi incertae sedis</taxon>
        <taxon>Mucoromycota</taxon>
        <taxon>Mortierellomycotina</taxon>
        <taxon>Mortierellomycetes</taxon>
        <taxon>Mortierellales</taxon>
        <taxon>Mortierellaceae</taxon>
        <taxon>Podila</taxon>
    </lineage>
</organism>
<dbReference type="EMBL" id="JAAAUY010001579">
    <property type="protein sequence ID" value="KAF9322215.1"/>
    <property type="molecule type" value="Genomic_DNA"/>
</dbReference>
<protein>
    <submittedName>
        <fullName evidence="1">Uncharacterized protein</fullName>
    </submittedName>
</protein>
<evidence type="ECO:0000313" key="1">
    <source>
        <dbReference type="EMBL" id="KAF9322215.1"/>
    </source>
</evidence>
<gene>
    <name evidence="1" type="ORF">BG006_002455</name>
</gene>
<keyword evidence="2" id="KW-1185">Reference proteome</keyword>
<name>A0A9P5S9T9_9FUNG</name>
<dbReference type="AlphaFoldDB" id="A0A9P5S9T9"/>
<accession>A0A9P5S9T9</accession>
<proteinExistence type="predicted"/>
<comment type="caution">
    <text evidence="1">The sequence shown here is derived from an EMBL/GenBank/DDBJ whole genome shotgun (WGS) entry which is preliminary data.</text>
</comment>
<dbReference type="Proteomes" id="UP000696485">
    <property type="component" value="Unassembled WGS sequence"/>
</dbReference>
<reference evidence="1" key="1">
    <citation type="journal article" date="2020" name="Fungal Divers.">
        <title>Resolving the Mortierellaceae phylogeny through synthesis of multi-gene phylogenetics and phylogenomics.</title>
        <authorList>
            <person name="Vandepol N."/>
            <person name="Liber J."/>
            <person name="Desiro A."/>
            <person name="Na H."/>
            <person name="Kennedy M."/>
            <person name="Barry K."/>
            <person name="Grigoriev I.V."/>
            <person name="Miller A.N."/>
            <person name="O'Donnell K."/>
            <person name="Stajich J.E."/>
            <person name="Bonito G."/>
        </authorList>
    </citation>
    <scope>NUCLEOTIDE SEQUENCE</scope>
    <source>
        <strain evidence="1">NVP1</strain>
    </source>
</reference>
<sequence>MAGVPRKRKHSTEEFGKLMKELVTLHNTHVVVENEGHQDNSSASDMHQRALLLHVQGMGLENENLAANTKEHYTTYLKLFQDFCNKTYEFEEDLWYEVYEDKVLVFFKDVMFTRTIPKVFKPGDTKDIRMTLALVLLESRVSHRPIDLCQMLQQVKLEKDQSKILFGLCEGATMDQALKTLVHLQNQQSNHIINPNKASPL</sequence>
<evidence type="ECO:0000313" key="2">
    <source>
        <dbReference type="Proteomes" id="UP000696485"/>
    </source>
</evidence>